<evidence type="ECO:0000313" key="7">
    <source>
        <dbReference type="EMBL" id="UUR08521.1"/>
    </source>
</evidence>
<gene>
    <name evidence="6" type="primary">nadK</name>
    <name evidence="7" type="ORF">M1K48_02435</name>
</gene>
<dbReference type="Pfam" id="PF20143">
    <property type="entry name" value="NAD_kinase_C"/>
    <property type="match status" value="1"/>
</dbReference>
<feature type="active site" description="Proton acceptor" evidence="6">
    <location>
        <position position="98"/>
    </location>
</feature>
<evidence type="ECO:0000256" key="1">
    <source>
        <dbReference type="ARBA" id="ARBA00022679"/>
    </source>
</evidence>
<dbReference type="PANTHER" id="PTHR20275">
    <property type="entry name" value="NAD KINASE"/>
    <property type="match status" value="1"/>
</dbReference>
<proteinExistence type="inferred from homology"/>
<dbReference type="Proteomes" id="UP000831921">
    <property type="component" value="Chromosome"/>
</dbReference>
<evidence type="ECO:0000256" key="2">
    <source>
        <dbReference type="ARBA" id="ARBA00022777"/>
    </source>
</evidence>
<evidence type="ECO:0000256" key="5">
    <source>
        <dbReference type="ARBA" id="ARBA00047925"/>
    </source>
</evidence>
<feature type="binding site" evidence="6">
    <location>
        <position position="235"/>
    </location>
    <ligand>
        <name>NAD(+)</name>
        <dbReference type="ChEBI" id="CHEBI:57540"/>
    </ligand>
</feature>
<dbReference type="EMBL" id="CP097253">
    <property type="protein sequence ID" value="UUR08521.1"/>
    <property type="molecule type" value="Genomic_DNA"/>
</dbReference>
<keyword evidence="3 6" id="KW-0521">NADP</keyword>
<dbReference type="HAMAP" id="MF_00361">
    <property type="entry name" value="NAD_kinase"/>
    <property type="match status" value="1"/>
</dbReference>
<comment type="cofactor">
    <cofactor evidence="6">
        <name>a divalent metal cation</name>
        <dbReference type="ChEBI" id="CHEBI:60240"/>
    </cofactor>
</comment>
<dbReference type="GO" id="GO:0003951">
    <property type="term" value="F:NAD+ kinase activity"/>
    <property type="evidence" value="ECO:0007669"/>
    <property type="project" value="UniProtKB-EC"/>
</dbReference>
<comment type="caution">
    <text evidence="6">Lacks conserved residue(s) required for the propagation of feature annotation.</text>
</comment>
<sequence length="311" mass="33561">MTATSAWPGLPLLRIGTVAAGHVPRYDLAAPGPGRRECQGLSAEVPQGRPARQDLTGAGIALVASRGEAAQAAAAMLRRRYHFAEEREAKVLVALGGDGFMLHTLHQMLDGGEARPVFGMNRGTVGFLMNEWRLDCLGERVAEAKAVTVAPLTMRARTVHGDEWTHAAINEVSLLRETRQAAKIEVSLNGRVVLPELVADGVLVATPAGSTAYNFSARGPILPLSAPLLALTPIAPFRPRRWSGAILPDEARISFRVLEPTDRLVSAVADQFEVRDVEEVEIALDRSRSLTLLFDPDQALDERIAAEQFAT</sequence>
<feature type="binding site" evidence="6">
    <location>
        <position position="103"/>
    </location>
    <ligand>
        <name>NAD(+)</name>
        <dbReference type="ChEBI" id="CHEBI:57540"/>
    </ligand>
</feature>
<dbReference type="SUPFAM" id="SSF111331">
    <property type="entry name" value="NAD kinase/diacylglycerol kinase-like"/>
    <property type="match status" value="1"/>
</dbReference>
<dbReference type="InterPro" id="IPR016064">
    <property type="entry name" value="NAD/diacylglycerol_kinase_sf"/>
</dbReference>
<keyword evidence="4 6" id="KW-0520">NAD</keyword>
<feature type="binding site" evidence="6">
    <location>
        <position position="208"/>
    </location>
    <ligand>
        <name>NAD(+)</name>
        <dbReference type="ChEBI" id="CHEBI:57540"/>
    </ligand>
</feature>
<keyword evidence="2 6" id="KW-0418">Kinase</keyword>
<feature type="binding site" evidence="6">
    <location>
        <position position="200"/>
    </location>
    <ligand>
        <name>NAD(+)</name>
        <dbReference type="ChEBI" id="CHEBI:57540"/>
    </ligand>
</feature>
<evidence type="ECO:0000256" key="4">
    <source>
        <dbReference type="ARBA" id="ARBA00023027"/>
    </source>
</evidence>
<evidence type="ECO:0000256" key="6">
    <source>
        <dbReference type="HAMAP-Rule" id="MF_00361"/>
    </source>
</evidence>
<dbReference type="RefSeq" id="WP_257794160.1">
    <property type="nucleotide sequence ID" value="NZ_CP097253.1"/>
</dbReference>
<comment type="subcellular location">
    <subcellularLocation>
        <location evidence="6">Cytoplasm</location>
    </subcellularLocation>
</comment>
<dbReference type="PANTHER" id="PTHR20275:SF0">
    <property type="entry name" value="NAD KINASE"/>
    <property type="match status" value="1"/>
</dbReference>
<dbReference type="NCBIfam" id="NF003406">
    <property type="entry name" value="PRK04761.1"/>
    <property type="match status" value="1"/>
</dbReference>
<comment type="function">
    <text evidence="6">Involved in the regulation of the intracellular balance of NAD and NADP, and is a key enzyme in the biosynthesis of NADP. Catalyzes specifically the phosphorylation on 2'-hydroxyl of the adenosine moiety of NAD to yield NADP.</text>
</comment>
<keyword evidence="8" id="KW-1185">Reference proteome</keyword>
<feature type="binding site" evidence="6">
    <location>
        <begin position="170"/>
        <end position="171"/>
    </location>
    <ligand>
        <name>NAD(+)</name>
        <dbReference type="ChEBI" id="CHEBI:57540"/>
    </ligand>
</feature>
<protein>
    <recommendedName>
        <fullName evidence="6">NAD kinase</fullName>
        <ecNumber evidence="6">2.7.1.23</ecNumber>
    </recommendedName>
    <alternativeName>
        <fullName evidence="6">ATP-dependent NAD kinase</fullName>
    </alternativeName>
</protein>
<comment type="similarity">
    <text evidence="6">Belongs to the NAD kinase family.</text>
</comment>
<keyword evidence="6" id="KW-0963">Cytoplasm</keyword>
<organism evidence="7 8">
    <name type="scientific">Sphingomonas glaciei</name>
    <dbReference type="NCBI Taxonomy" id="2938948"/>
    <lineage>
        <taxon>Bacteria</taxon>
        <taxon>Pseudomonadati</taxon>
        <taxon>Pseudomonadota</taxon>
        <taxon>Alphaproteobacteria</taxon>
        <taxon>Sphingomonadales</taxon>
        <taxon>Sphingomonadaceae</taxon>
        <taxon>Sphingomonas</taxon>
    </lineage>
</organism>
<dbReference type="Gene3D" id="2.60.200.30">
    <property type="entry name" value="Probable inorganic polyphosphate/atp-NAD kinase, domain 2"/>
    <property type="match status" value="1"/>
</dbReference>
<feature type="binding site" evidence="6">
    <location>
        <begin position="211"/>
        <end position="216"/>
    </location>
    <ligand>
        <name>NAD(+)</name>
        <dbReference type="ChEBI" id="CHEBI:57540"/>
    </ligand>
</feature>
<keyword evidence="1 6" id="KW-0808">Transferase</keyword>
<dbReference type="Gene3D" id="3.40.50.10330">
    <property type="entry name" value="Probable inorganic polyphosphate/atp-NAD kinase, domain 1"/>
    <property type="match status" value="1"/>
</dbReference>
<dbReference type="InterPro" id="IPR017438">
    <property type="entry name" value="ATP-NAD_kinase_N"/>
</dbReference>
<feature type="binding site" evidence="6">
    <location>
        <begin position="98"/>
        <end position="99"/>
    </location>
    <ligand>
        <name>NAD(+)</name>
        <dbReference type="ChEBI" id="CHEBI:57540"/>
    </ligand>
</feature>
<name>A0ABY5N1R5_9SPHN</name>
<keyword evidence="6" id="KW-0067">ATP-binding</keyword>
<dbReference type="EC" id="2.7.1.23" evidence="6"/>
<reference evidence="7 8" key="1">
    <citation type="submission" date="2022-05" db="EMBL/GenBank/DDBJ databases">
        <title>S8-45 Sphingomonas ultraviolaceadurans.</title>
        <authorList>
            <person name="Liu Y."/>
        </authorList>
    </citation>
    <scope>NUCLEOTIDE SEQUENCE [LARGE SCALE GENOMIC DNA]</scope>
    <source>
        <strain evidence="7 8">S8-45</strain>
    </source>
</reference>
<evidence type="ECO:0000256" key="3">
    <source>
        <dbReference type="ARBA" id="ARBA00022857"/>
    </source>
</evidence>
<dbReference type="InterPro" id="IPR017437">
    <property type="entry name" value="ATP-NAD_kinase_PpnK-typ_C"/>
</dbReference>
<accession>A0ABY5N1R5</accession>
<evidence type="ECO:0000313" key="8">
    <source>
        <dbReference type="Proteomes" id="UP000831921"/>
    </source>
</evidence>
<comment type="catalytic activity">
    <reaction evidence="5 6">
        <text>NAD(+) + ATP = ADP + NADP(+) + H(+)</text>
        <dbReference type="Rhea" id="RHEA:18629"/>
        <dbReference type="ChEBI" id="CHEBI:15378"/>
        <dbReference type="ChEBI" id="CHEBI:30616"/>
        <dbReference type="ChEBI" id="CHEBI:57540"/>
        <dbReference type="ChEBI" id="CHEBI:58349"/>
        <dbReference type="ChEBI" id="CHEBI:456216"/>
        <dbReference type="EC" id="2.7.1.23"/>
    </reaction>
</comment>
<keyword evidence="6" id="KW-0547">Nucleotide-binding</keyword>
<dbReference type="InterPro" id="IPR002504">
    <property type="entry name" value="NADK"/>
</dbReference>